<reference evidence="3" key="1">
    <citation type="journal article" date="2019" name="Int. J. Syst. Evol. Microbiol.">
        <title>The Global Catalogue of Microorganisms (GCM) 10K type strain sequencing project: providing services to taxonomists for standard genome sequencing and annotation.</title>
        <authorList>
            <consortium name="The Broad Institute Genomics Platform"/>
            <consortium name="The Broad Institute Genome Sequencing Center for Infectious Disease"/>
            <person name="Wu L."/>
            <person name="Ma J."/>
        </authorList>
    </citation>
    <scope>NUCLEOTIDE SEQUENCE [LARGE SCALE GENOMIC DNA]</scope>
    <source>
        <strain evidence="3">CECT 8472</strain>
    </source>
</reference>
<dbReference type="EMBL" id="JBHSCW010000008">
    <property type="protein sequence ID" value="MFC4352759.1"/>
    <property type="molecule type" value="Genomic_DNA"/>
</dbReference>
<dbReference type="PROSITE" id="PS51257">
    <property type="entry name" value="PROKAR_LIPOPROTEIN"/>
    <property type="match status" value="1"/>
</dbReference>
<gene>
    <name evidence="2" type="ORF">ACFOW6_14500</name>
</gene>
<protein>
    <recommendedName>
        <fullName evidence="4">Outer membrane protein assembly factor BamC</fullName>
    </recommendedName>
</protein>
<feature type="region of interest" description="Disordered" evidence="1">
    <location>
        <begin position="151"/>
        <end position="205"/>
    </location>
</feature>
<evidence type="ECO:0000313" key="3">
    <source>
        <dbReference type="Proteomes" id="UP001595799"/>
    </source>
</evidence>
<dbReference type="RefSeq" id="WP_382423120.1">
    <property type="nucleotide sequence ID" value="NZ_JBHSCW010000008.1"/>
</dbReference>
<evidence type="ECO:0008006" key="4">
    <source>
        <dbReference type="Google" id="ProtNLM"/>
    </source>
</evidence>
<evidence type="ECO:0000313" key="2">
    <source>
        <dbReference type="EMBL" id="MFC4352759.1"/>
    </source>
</evidence>
<name>A0ABV8UQC7_9PROT</name>
<proteinExistence type="predicted"/>
<comment type="caution">
    <text evidence="2">The sequence shown here is derived from an EMBL/GenBank/DDBJ whole genome shotgun (WGS) entry which is preliminary data.</text>
</comment>
<feature type="compositionally biased region" description="Basic and acidic residues" evidence="1">
    <location>
        <begin position="174"/>
        <end position="204"/>
    </location>
</feature>
<evidence type="ECO:0000256" key="1">
    <source>
        <dbReference type="SAM" id="MobiDB-lite"/>
    </source>
</evidence>
<dbReference type="Proteomes" id="UP001595799">
    <property type="component" value="Unassembled WGS sequence"/>
</dbReference>
<sequence>MRCVGLFLLVILLLGGCGELPRPFSQPGQQNLDLHIARERNTIHVRGPLELPSQSKALFEQLIVAQLRDSGLAARRAAAPPSGVARLYASTEIQPVGEDRERLRLSWQLMSMDGEPLLAPVQERIIQQGAWQSGDKALLESLSRDLTNQIGESFGMNYQPPALTPEELADEQPPEERREPDARTEAPTPEPRETRQQPEQERSGEVIVLPIEEAPGDGRESLEIAMMQVLRDAGVPVRRVPEKQDFLLDVDIDLGTPQDGSQRIRILWTLLSARDFSEIGTLTQENRIPAGSLDGEWGDTAYLISRAAAEGLIELFRESGLAIAPGQ</sequence>
<organism evidence="2 3">
    <name type="scientific">Fodinicurvata halophila</name>
    <dbReference type="NCBI Taxonomy" id="1419723"/>
    <lineage>
        <taxon>Bacteria</taxon>
        <taxon>Pseudomonadati</taxon>
        <taxon>Pseudomonadota</taxon>
        <taxon>Alphaproteobacteria</taxon>
        <taxon>Rhodospirillales</taxon>
        <taxon>Rhodovibrionaceae</taxon>
        <taxon>Fodinicurvata</taxon>
    </lineage>
</organism>
<keyword evidence="3" id="KW-1185">Reference proteome</keyword>
<accession>A0ABV8UQC7</accession>